<feature type="domain" description="Peroxisomal multifunctional enzyme type 2-like N-terminal" evidence="3">
    <location>
        <begin position="29"/>
        <end position="153"/>
    </location>
</feature>
<sequence>MTASQSDQHGEPVSMALLGQRTPALPVAWTDKDVMLYALSVGASQDDPFADLALTTENSRDTALAVLPSFLTVMRTGGRPAAVDRIRTDSLLHAEQHIEILAPIPPSGEGSAWVEVTAVLDKGTGALVTSTTTFQRPDGTVFARSSGTLFVRGAGGFGGPRGTSATPAMPERAPDARVVHRTRPDQALLYRLNGDRNPLHSDPAQARLQGFERPILHGLCTFGFACRGLVTGAAGGDPARLRAMGGRFVKPVFPGEALATEIWQDQPGEVRFRVVDASGAPVFDRGSARIAPA</sequence>
<dbReference type="Proteomes" id="UP001595604">
    <property type="component" value="Unassembled WGS sequence"/>
</dbReference>
<dbReference type="SUPFAM" id="SSF54637">
    <property type="entry name" value="Thioesterase/thiol ester dehydrase-isomerase"/>
    <property type="match status" value="2"/>
</dbReference>
<dbReference type="Gene3D" id="3.10.129.10">
    <property type="entry name" value="Hotdog Thioesterase"/>
    <property type="match status" value="1"/>
</dbReference>
<organism evidence="4 5">
    <name type="scientific">Novosphingobium bradum</name>
    <dbReference type="NCBI Taxonomy" id="1737444"/>
    <lineage>
        <taxon>Bacteria</taxon>
        <taxon>Pseudomonadati</taxon>
        <taxon>Pseudomonadota</taxon>
        <taxon>Alphaproteobacteria</taxon>
        <taxon>Sphingomonadales</taxon>
        <taxon>Sphingomonadaceae</taxon>
        <taxon>Novosphingobium</taxon>
    </lineage>
</organism>
<dbReference type="Pfam" id="PF01575">
    <property type="entry name" value="MaoC_dehydratas"/>
    <property type="match status" value="1"/>
</dbReference>
<dbReference type="InterPro" id="IPR054357">
    <property type="entry name" value="MFE-2_N"/>
</dbReference>
<dbReference type="PANTHER" id="PTHR13078:SF56">
    <property type="entry name" value="PEROXISOMAL MULTIFUNCTIONAL ENZYME TYPE 2"/>
    <property type="match status" value="1"/>
</dbReference>
<dbReference type="InterPro" id="IPR002539">
    <property type="entry name" value="MaoC-like_dom"/>
</dbReference>
<evidence type="ECO:0000259" key="3">
    <source>
        <dbReference type="Pfam" id="PF22622"/>
    </source>
</evidence>
<evidence type="ECO:0000259" key="2">
    <source>
        <dbReference type="Pfam" id="PF01575"/>
    </source>
</evidence>
<comment type="caution">
    <text evidence="4">The sequence shown here is derived from an EMBL/GenBank/DDBJ whole genome shotgun (WGS) entry which is preliminary data.</text>
</comment>
<evidence type="ECO:0000313" key="4">
    <source>
        <dbReference type="EMBL" id="MFC3172681.1"/>
    </source>
</evidence>
<dbReference type="PANTHER" id="PTHR13078">
    <property type="entry name" value="PEROXISOMAL MULTIFUNCTIONAL ENZYME TYPE 2-RELATED"/>
    <property type="match status" value="1"/>
</dbReference>
<keyword evidence="5" id="KW-1185">Reference proteome</keyword>
<dbReference type="EMBL" id="JBHRTQ010000001">
    <property type="protein sequence ID" value="MFC3172681.1"/>
    <property type="molecule type" value="Genomic_DNA"/>
</dbReference>
<evidence type="ECO:0000256" key="1">
    <source>
        <dbReference type="SAM" id="MobiDB-lite"/>
    </source>
</evidence>
<evidence type="ECO:0000313" key="5">
    <source>
        <dbReference type="Proteomes" id="UP001595604"/>
    </source>
</evidence>
<accession>A0ABV7IJ30</accession>
<dbReference type="Pfam" id="PF22622">
    <property type="entry name" value="MFE-2_hydrat-2_N"/>
    <property type="match status" value="1"/>
</dbReference>
<name>A0ABV7IJ30_9SPHN</name>
<reference evidence="5" key="1">
    <citation type="journal article" date="2019" name="Int. J. Syst. Evol. Microbiol.">
        <title>The Global Catalogue of Microorganisms (GCM) 10K type strain sequencing project: providing services to taxonomists for standard genome sequencing and annotation.</title>
        <authorList>
            <consortium name="The Broad Institute Genomics Platform"/>
            <consortium name="The Broad Institute Genome Sequencing Center for Infectious Disease"/>
            <person name="Wu L."/>
            <person name="Ma J."/>
        </authorList>
    </citation>
    <scope>NUCLEOTIDE SEQUENCE [LARGE SCALE GENOMIC DNA]</scope>
    <source>
        <strain evidence="5">KCTC 42984</strain>
    </source>
</reference>
<dbReference type="RefSeq" id="WP_379508078.1">
    <property type="nucleotide sequence ID" value="NZ_JBHRTQ010000001.1"/>
</dbReference>
<dbReference type="CDD" id="cd03448">
    <property type="entry name" value="HDE_HSD"/>
    <property type="match status" value="1"/>
</dbReference>
<feature type="region of interest" description="Disordered" evidence="1">
    <location>
        <begin position="153"/>
        <end position="174"/>
    </location>
</feature>
<dbReference type="InterPro" id="IPR029069">
    <property type="entry name" value="HotDog_dom_sf"/>
</dbReference>
<gene>
    <name evidence="4" type="ORF">ACFOD9_00300</name>
</gene>
<protein>
    <submittedName>
        <fullName evidence="4">MaoC/PaaZ C-terminal domain-containing protein</fullName>
    </submittedName>
</protein>
<proteinExistence type="predicted"/>
<feature type="domain" description="MaoC-like" evidence="2">
    <location>
        <begin position="169"/>
        <end position="269"/>
    </location>
</feature>